<dbReference type="Proteomes" id="UP001302745">
    <property type="component" value="Unassembled WGS sequence"/>
</dbReference>
<name>A0AAN6ZW11_9PEZI</name>
<accession>A0AAN6ZW11</accession>
<comment type="caution">
    <text evidence="1">The sequence shown here is derived from an EMBL/GenBank/DDBJ whole genome shotgun (WGS) entry which is preliminary data.</text>
</comment>
<evidence type="ECO:0000313" key="2">
    <source>
        <dbReference type="Proteomes" id="UP001302745"/>
    </source>
</evidence>
<gene>
    <name evidence="1" type="ORF">C8A00DRAFT_16322</name>
</gene>
<proteinExistence type="predicted"/>
<organism evidence="1 2">
    <name type="scientific">Chaetomidium leptoderma</name>
    <dbReference type="NCBI Taxonomy" id="669021"/>
    <lineage>
        <taxon>Eukaryota</taxon>
        <taxon>Fungi</taxon>
        <taxon>Dikarya</taxon>
        <taxon>Ascomycota</taxon>
        <taxon>Pezizomycotina</taxon>
        <taxon>Sordariomycetes</taxon>
        <taxon>Sordariomycetidae</taxon>
        <taxon>Sordariales</taxon>
        <taxon>Chaetomiaceae</taxon>
        <taxon>Chaetomidium</taxon>
    </lineage>
</organism>
<protein>
    <submittedName>
        <fullName evidence="1">Uncharacterized protein</fullName>
    </submittedName>
</protein>
<dbReference type="AlphaFoldDB" id="A0AAN6ZW11"/>
<reference evidence="1" key="2">
    <citation type="submission" date="2023-05" db="EMBL/GenBank/DDBJ databases">
        <authorList>
            <consortium name="Lawrence Berkeley National Laboratory"/>
            <person name="Steindorff A."/>
            <person name="Hensen N."/>
            <person name="Bonometti L."/>
            <person name="Westerberg I."/>
            <person name="Brannstrom I.O."/>
            <person name="Guillou S."/>
            <person name="Cros-Aarteil S."/>
            <person name="Calhoun S."/>
            <person name="Haridas S."/>
            <person name="Kuo A."/>
            <person name="Mondo S."/>
            <person name="Pangilinan J."/>
            <person name="Riley R."/>
            <person name="Labutti K."/>
            <person name="Andreopoulos B."/>
            <person name="Lipzen A."/>
            <person name="Chen C."/>
            <person name="Yanf M."/>
            <person name="Daum C."/>
            <person name="Ng V."/>
            <person name="Clum A."/>
            <person name="Ohm R."/>
            <person name="Martin F."/>
            <person name="Silar P."/>
            <person name="Natvig D."/>
            <person name="Lalanne C."/>
            <person name="Gautier V."/>
            <person name="Ament-Velasquez S.L."/>
            <person name="Kruys A."/>
            <person name="Hutchinson M.I."/>
            <person name="Powell A.J."/>
            <person name="Barry K."/>
            <person name="Miller A.N."/>
            <person name="Grigoriev I.V."/>
            <person name="Debuchy R."/>
            <person name="Gladieux P."/>
            <person name="Thoren M.H."/>
            <person name="Johannesson H."/>
        </authorList>
    </citation>
    <scope>NUCLEOTIDE SEQUENCE</scope>
    <source>
        <strain evidence="1">CBS 538.74</strain>
    </source>
</reference>
<evidence type="ECO:0000313" key="1">
    <source>
        <dbReference type="EMBL" id="KAK4152363.1"/>
    </source>
</evidence>
<reference evidence="1" key="1">
    <citation type="journal article" date="2023" name="Mol. Phylogenet. Evol.">
        <title>Genome-scale phylogeny and comparative genomics of the fungal order Sordariales.</title>
        <authorList>
            <person name="Hensen N."/>
            <person name="Bonometti L."/>
            <person name="Westerberg I."/>
            <person name="Brannstrom I.O."/>
            <person name="Guillou S."/>
            <person name="Cros-Aarteil S."/>
            <person name="Calhoun S."/>
            <person name="Haridas S."/>
            <person name="Kuo A."/>
            <person name="Mondo S."/>
            <person name="Pangilinan J."/>
            <person name="Riley R."/>
            <person name="LaButti K."/>
            <person name="Andreopoulos B."/>
            <person name="Lipzen A."/>
            <person name="Chen C."/>
            <person name="Yan M."/>
            <person name="Daum C."/>
            <person name="Ng V."/>
            <person name="Clum A."/>
            <person name="Steindorff A."/>
            <person name="Ohm R.A."/>
            <person name="Martin F."/>
            <person name="Silar P."/>
            <person name="Natvig D.O."/>
            <person name="Lalanne C."/>
            <person name="Gautier V."/>
            <person name="Ament-Velasquez S.L."/>
            <person name="Kruys A."/>
            <person name="Hutchinson M.I."/>
            <person name="Powell A.J."/>
            <person name="Barry K."/>
            <person name="Miller A.N."/>
            <person name="Grigoriev I.V."/>
            <person name="Debuchy R."/>
            <person name="Gladieux P."/>
            <person name="Hiltunen Thoren M."/>
            <person name="Johannesson H."/>
        </authorList>
    </citation>
    <scope>NUCLEOTIDE SEQUENCE</scope>
    <source>
        <strain evidence="1">CBS 538.74</strain>
    </source>
</reference>
<dbReference type="EMBL" id="MU856977">
    <property type="protein sequence ID" value="KAK4152363.1"/>
    <property type="molecule type" value="Genomic_DNA"/>
</dbReference>
<sequence>MLAKVSRTVLPGVVPLTKLFRRQFSVKAIYSSFPATLLYYSPRQRSSLYDIKESDSRPDDLYDEAIHVEKDGLVYPAVTKNSGWFG</sequence>
<keyword evidence="2" id="KW-1185">Reference proteome</keyword>